<evidence type="ECO:0000256" key="1">
    <source>
        <dbReference type="SAM" id="Phobius"/>
    </source>
</evidence>
<evidence type="ECO:0000256" key="2">
    <source>
        <dbReference type="SAM" id="SignalP"/>
    </source>
</evidence>
<dbReference type="OrthoDB" id="1706761at2"/>
<feature type="transmembrane region" description="Helical" evidence="1">
    <location>
        <begin position="317"/>
        <end position="341"/>
    </location>
</feature>
<feature type="transmembrane region" description="Helical" evidence="1">
    <location>
        <begin position="103"/>
        <end position="122"/>
    </location>
</feature>
<organism evidence="3 4">
    <name type="scientific">Tepidimicrobium xylanilyticum</name>
    <dbReference type="NCBI Taxonomy" id="1123352"/>
    <lineage>
        <taxon>Bacteria</taxon>
        <taxon>Bacillati</taxon>
        <taxon>Bacillota</taxon>
        <taxon>Tissierellia</taxon>
        <taxon>Tissierellales</taxon>
        <taxon>Tepidimicrobiaceae</taxon>
        <taxon>Tepidimicrobium</taxon>
    </lineage>
</organism>
<evidence type="ECO:0000313" key="3">
    <source>
        <dbReference type="EMBL" id="SDX56464.1"/>
    </source>
</evidence>
<feature type="signal peptide" evidence="2">
    <location>
        <begin position="1"/>
        <end position="21"/>
    </location>
</feature>
<dbReference type="RefSeq" id="WP_093754237.1">
    <property type="nucleotide sequence ID" value="NZ_BSYN01000009.1"/>
</dbReference>
<protein>
    <submittedName>
        <fullName evidence="3">Stage III sporulation protein AE</fullName>
    </submittedName>
</protein>
<reference evidence="3 4" key="1">
    <citation type="submission" date="2016-10" db="EMBL/GenBank/DDBJ databases">
        <authorList>
            <person name="de Groot N.N."/>
        </authorList>
    </citation>
    <scope>NUCLEOTIDE SEQUENCE [LARGE SCALE GENOMIC DNA]</scope>
    <source>
        <strain evidence="3 4">DSM 23310</strain>
    </source>
</reference>
<feature type="transmembrane region" description="Helical" evidence="1">
    <location>
        <begin position="190"/>
        <end position="207"/>
    </location>
</feature>
<dbReference type="AlphaFoldDB" id="A0A1H3CSE1"/>
<gene>
    <name evidence="3" type="ORF">SAMN05660923_02524</name>
</gene>
<dbReference type="EMBL" id="FNNG01000013">
    <property type="protein sequence ID" value="SDX56464.1"/>
    <property type="molecule type" value="Genomic_DNA"/>
</dbReference>
<keyword evidence="1" id="KW-0812">Transmembrane</keyword>
<keyword evidence="1" id="KW-0472">Membrane</keyword>
<feature type="transmembrane region" description="Helical" evidence="1">
    <location>
        <begin position="361"/>
        <end position="383"/>
    </location>
</feature>
<keyword evidence="2" id="KW-0732">Signal</keyword>
<feature type="chain" id="PRO_5038944997" evidence="2">
    <location>
        <begin position="22"/>
        <end position="393"/>
    </location>
</feature>
<keyword evidence="4" id="KW-1185">Reference proteome</keyword>
<dbReference type="Proteomes" id="UP000198828">
    <property type="component" value="Unassembled WGS sequence"/>
</dbReference>
<feature type="transmembrane region" description="Helical" evidence="1">
    <location>
        <begin position="134"/>
        <end position="155"/>
    </location>
</feature>
<feature type="transmembrane region" description="Helical" evidence="1">
    <location>
        <begin position="283"/>
        <end position="305"/>
    </location>
</feature>
<feature type="transmembrane region" description="Helical" evidence="1">
    <location>
        <begin position="243"/>
        <end position="263"/>
    </location>
</feature>
<feature type="transmembrane region" description="Helical" evidence="1">
    <location>
        <begin position="161"/>
        <end position="183"/>
    </location>
</feature>
<proteinExistence type="predicted"/>
<sequence length="393" mass="43417">MNKRTIILTILILIFSSNTLAKSTDNVNIKVTDQIIKEQLDTLNISELELVLEDILRGNEVILPKIDMKENIISMIKGEKKFDLNEIINGIVKTIFNEINNNLNLIVQILIITIACSLLTNLQSAFEKDTVSQLAQYTCYILLVMQIMNSFNLALELGKNTVINMVNFMQILLPILLTLLTAIGSLSTRTIFHPVLVAIVNVIGILIKNLVFPLIFFTFIISVISNISQKVQFSKLSQLMRQIIIVLISASFTVFIGIITMYGLGANIDGVTIRTAKFAVDNFIPIIGKFLSDAMEVVVGSSLILKNGIGIIGLASLFLICIIPALKIIIIIFIYKIAAAFVEPISSINISNFYTEVANSLLLILIGMLSVAVMFFITITVIVEAGNATMMLR</sequence>
<dbReference type="InterPro" id="IPR014194">
    <property type="entry name" value="Spore_III_AE"/>
</dbReference>
<dbReference type="Pfam" id="PF09546">
    <property type="entry name" value="Spore_III_AE"/>
    <property type="match status" value="1"/>
</dbReference>
<evidence type="ECO:0000313" key="4">
    <source>
        <dbReference type="Proteomes" id="UP000198828"/>
    </source>
</evidence>
<dbReference type="NCBIfam" id="TIGR02829">
    <property type="entry name" value="spore_III_AE"/>
    <property type="match status" value="1"/>
</dbReference>
<accession>A0A1H3CSE1</accession>
<name>A0A1H3CSE1_9FIRM</name>
<keyword evidence="1" id="KW-1133">Transmembrane helix</keyword>